<comment type="caution">
    <text evidence="1">The sequence shown here is derived from an EMBL/GenBank/DDBJ whole genome shotgun (WGS) entry which is preliminary data.</text>
</comment>
<organism evidence="1 2">
    <name type="scientific">Rhodotorula paludigena</name>
    <dbReference type="NCBI Taxonomy" id="86838"/>
    <lineage>
        <taxon>Eukaryota</taxon>
        <taxon>Fungi</taxon>
        <taxon>Dikarya</taxon>
        <taxon>Basidiomycota</taxon>
        <taxon>Pucciniomycotina</taxon>
        <taxon>Microbotryomycetes</taxon>
        <taxon>Sporidiobolales</taxon>
        <taxon>Sporidiobolaceae</taxon>
        <taxon>Rhodotorula</taxon>
    </lineage>
</organism>
<reference evidence="1 2" key="1">
    <citation type="submission" date="2021-12" db="EMBL/GenBank/DDBJ databases">
        <title>High titer production of polyol ester of fatty acids by Rhodotorula paludigena BS15 towards product separation-free biomass refinery.</title>
        <authorList>
            <person name="Mano J."/>
            <person name="Ono H."/>
            <person name="Tanaka T."/>
            <person name="Naito K."/>
            <person name="Sushida H."/>
            <person name="Ike M."/>
            <person name="Tokuyasu K."/>
            <person name="Kitaoka M."/>
        </authorList>
    </citation>
    <scope>NUCLEOTIDE SEQUENCE [LARGE SCALE GENOMIC DNA]</scope>
    <source>
        <strain evidence="1 2">BS15</strain>
    </source>
</reference>
<dbReference type="AlphaFoldDB" id="A0AAV5GMB8"/>
<proteinExistence type="predicted"/>
<name>A0AAV5GMB8_9BASI</name>
<dbReference type="SUPFAM" id="SSF52047">
    <property type="entry name" value="RNI-like"/>
    <property type="match status" value="1"/>
</dbReference>
<accession>A0AAV5GMB8</accession>
<keyword evidence="2" id="KW-1185">Reference proteome</keyword>
<dbReference type="Proteomes" id="UP001342314">
    <property type="component" value="Unassembled WGS sequence"/>
</dbReference>
<evidence type="ECO:0000313" key="1">
    <source>
        <dbReference type="EMBL" id="GJN91353.1"/>
    </source>
</evidence>
<dbReference type="EMBL" id="BQKY01000008">
    <property type="protein sequence ID" value="GJN91353.1"/>
    <property type="molecule type" value="Genomic_DNA"/>
</dbReference>
<protein>
    <recommendedName>
        <fullName evidence="3">F-box domain-containing protein</fullName>
    </recommendedName>
</protein>
<gene>
    <name evidence="1" type="ORF">Rhopal_004374-T1</name>
</gene>
<evidence type="ECO:0008006" key="3">
    <source>
        <dbReference type="Google" id="ProtNLM"/>
    </source>
</evidence>
<evidence type="ECO:0000313" key="2">
    <source>
        <dbReference type="Proteomes" id="UP001342314"/>
    </source>
</evidence>
<sequence length="390" mass="44223">MAASLSSLPAELLREIVRLVEEQDLEAWKSGVEIAEPPPLYRDDAPVWPVDVVAGRFSSFYERGLQAVSLVNKQLRELALPHLTDQLEHAYFVLKVMKRPQAHLVRHLDLDIDRDELSLYLSLASAIPKLTNLRSVSLDVKFIEVYTSRWYDGLGVSSRLESLLNPGWLQFVDSCTTAFAQITELDVLPRIKTDVLNVLLQRGSFANIQSLVLSDAAALLSNNKHSFCAALVQLRHLDSLELQGVERIRLSHFPSLRHISVDITRRSLMDWSASRLAPSRIPSSVETLDIRFSTQFHLSRFPYHPSDYVDGQCTTRVTLAAPPDLTFFRPDPALTNGFDVFAPRSDAVQNVLEWAQGYFERLRLTRDEAGMEEFAQTLTRVRERQILDSI</sequence>